<accession>A0A9P6DKN2</accession>
<sequence>MKFSTIVVALSVLFASNVAAQAQFEGAPGGAPIELPNNTATLGGPENFPSQPTEFIPAGNAVPGPTAVNGFPAQGAPPTVQTPAAFPGQVGSAPGPAAGFQTFAVSAPSSTSTTRPLSAAFSASATTPHVGNAVPSATQHNGAQSGVTWHHGLTLGAITAIALML</sequence>
<evidence type="ECO:0000313" key="2">
    <source>
        <dbReference type="EMBL" id="KAF9502178.1"/>
    </source>
</evidence>
<keyword evidence="3" id="KW-1185">Reference proteome</keyword>
<organism evidence="2 3">
    <name type="scientific">Pleurotus eryngii</name>
    <name type="common">Boletus of the steppes</name>
    <dbReference type="NCBI Taxonomy" id="5323"/>
    <lineage>
        <taxon>Eukaryota</taxon>
        <taxon>Fungi</taxon>
        <taxon>Dikarya</taxon>
        <taxon>Basidiomycota</taxon>
        <taxon>Agaricomycotina</taxon>
        <taxon>Agaricomycetes</taxon>
        <taxon>Agaricomycetidae</taxon>
        <taxon>Agaricales</taxon>
        <taxon>Pleurotineae</taxon>
        <taxon>Pleurotaceae</taxon>
        <taxon>Pleurotus</taxon>
    </lineage>
</organism>
<name>A0A9P6DKN2_PLEER</name>
<gene>
    <name evidence="2" type="ORF">BDN71DRAFT_1584391</name>
</gene>
<evidence type="ECO:0000313" key="3">
    <source>
        <dbReference type="Proteomes" id="UP000807025"/>
    </source>
</evidence>
<keyword evidence="1" id="KW-0732">Signal</keyword>
<feature type="chain" id="PRO_5040339195" evidence="1">
    <location>
        <begin position="21"/>
        <end position="165"/>
    </location>
</feature>
<proteinExistence type="predicted"/>
<dbReference type="Proteomes" id="UP000807025">
    <property type="component" value="Unassembled WGS sequence"/>
</dbReference>
<evidence type="ECO:0000256" key="1">
    <source>
        <dbReference type="SAM" id="SignalP"/>
    </source>
</evidence>
<dbReference type="AlphaFoldDB" id="A0A9P6DKN2"/>
<feature type="signal peptide" evidence="1">
    <location>
        <begin position="1"/>
        <end position="20"/>
    </location>
</feature>
<comment type="caution">
    <text evidence="2">The sequence shown here is derived from an EMBL/GenBank/DDBJ whole genome shotgun (WGS) entry which is preliminary data.</text>
</comment>
<protein>
    <submittedName>
        <fullName evidence="2">Uncharacterized protein</fullName>
    </submittedName>
</protein>
<dbReference type="OrthoDB" id="2906574at2759"/>
<dbReference type="EMBL" id="MU154521">
    <property type="protein sequence ID" value="KAF9502178.1"/>
    <property type="molecule type" value="Genomic_DNA"/>
</dbReference>
<reference evidence="2" key="1">
    <citation type="submission" date="2020-11" db="EMBL/GenBank/DDBJ databases">
        <authorList>
            <consortium name="DOE Joint Genome Institute"/>
            <person name="Ahrendt S."/>
            <person name="Riley R."/>
            <person name="Andreopoulos W."/>
            <person name="Labutti K."/>
            <person name="Pangilinan J."/>
            <person name="Ruiz-Duenas F.J."/>
            <person name="Barrasa J.M."/>
            <person name="Sanchez-Garcia M."/>
            <person name="Camarero S."/>
            <person name="Miyauchi S."/>
            <person name="Serrano A."/>
            <person name="Linde D."/>
            <person name="Babiker R."/>
            <person name="Drula E."/>
            <person name="Ayuso-Fernandez I."/>
            <person name="Pacheco R."/>
            <person name="Padilla G."/>
            <person name="Ferreira P."/>
            <person name="Barriuso J."/>
            <person name="Kellner H."/>
            <person name="Castanera R."/>
            <person name="Alfaro M."/>
            <person name="Ramirez L."/>
            <person name="Pisabarro A.G."/>
            <person name="Kuo A."/>
            <person name="Tritt A."/>
            <person name="Lipzen A."/>
            <person name="He G."/>
            <person name="Yan M."/>
            <person name="Ng V."/>
            <person name="Cullen D."/>
            <person name="Martin F."/>
            <person name="Rosso M.-N."/>
            <person name="Henrissat B."/>
            <person name="Hibbett D."/>
            <person name="Martinez A.T."/>
            <person name="Grigoriev I.V."/>
        </authorList>
    </citation>
    <scope>NUCLEOTIDE SEQUENCE</scope>
    <source>
        <strain evidence="2">ATCC 90797</strain>
    </source>
</reference>